<keyword evidence="1" id="KW-1133">Transmembrane helix</keyword>
<gene>
    <name evidence="2" type="ORF">BJBARM4_0165</name>
</gene>
<name>D2EEL9_PARA4</name>
<accession>D2EEL9</accession>
<keyword evidence="1" id="KW-0472">Membrane</keyword>
<evidence type="ECO:0000256" key="1">
    <source>
        <dbReference type="SAM" id="Phobius"/>
    </source>
</evidence>
<sequence length="158" mass="15321">MAKGQSALEYMMTYGWAILIIVIVAVILYSMGIFNPRASVTATSSGFSPFAASAAVCSSSSSKLTVAFTVGGLPNGASSATITGASYSSGSGISPAINSGTASPTVVSSGSSFNVTFSTVTCTPGVGFSASGVVNYSVTTAAGTATYSATGTIAGTGS</sequence>
<organism evidence="2 3">
    <name type="scientific">Candidatus Parvarchaeum acidiphilum ARMAN-4</name>
    <dbReference type="NCBI Taxonomy" id="662760"/>
    <lineage>
        <taxon>Archaea</taxon>
        <taxon>Candidatus Parvarchaeota</taxon>
        <taxon>Candidatus Parvarchaeum</taxon>
    </lineage>
</organism>
<dbReference type="Proteomes" id="UP000009375">
    <property type="component" value="Unassembled WGS sequence"/>
</dbReference>
<evidence type="ECO:0000313" key="3">
    <source>
        <dbReference type="Proteomes" id="UP000009375"/>
    </source>
</evidence>
<proteinExistence type="predicted"/>
<keyword evidence="1" id="KW-0812">Transmembrane</keyword>
<reference evidence="2 3" key="1">
    <citation type="journal article" date="2010" name="Proc. Natl. Acad. Sci. U.S.A.">
        <title>Enigmatic, ultrasmall, uncultivated Archaea.</title>
        <authorList>
            <person name="Baker B.J."/>
            <person name="Comolli L.R."/>
            <person name="Dick G.J."/>
            <person name="Hauser L.J."/>
            <person name="Hyatt D."/>
            <person name="Dill B.D."/>
            <person name="Land M.L."/>
            <person name="Verberkmoes N.C."/>
            <person name="Hettich R.L."/>
            <person name="Banfield J.F."/>
        </authorList>
    </citation>
    <scope>NUCLEOTIDE SEQUENCE [LARGE SCALE GENOMIC DNA]</scope>
</reference>
<evidence type="ECO:0000313" key="2">
    <source>
        <dbReference type="EMBL" id="EEZ93237.1"/>
    </source>
</evidence>
<protein>
    <submittedName>
        <fullName evidence="2">Putative outer membrane autotransporter barrel</fullName>
    </submittedName>
</protein>
<dbReference type="AlphaFoldDB" id="D2EEL9"/>
<feature type="transmembrane region" description="Helical" evidence="1">
    <location>
        <begin position="12"/>
        <end position="34"/>
    </location>
</feature>
<dbReference type="EMBL" id="GG730040">
    <property type="protein sequence ID" value="EEZ93237.1"/>
    <property type="molecule type" value="Genomic_DNA"/>
</dbReference>